<comment type="caution">
    <text evidence="2">The sequence shown here is derived from an EMBL/GenBank/DDBJ whole genome shotgun (WGS) entry which is preliminary data.</text>
</comment>
<feature type="transmembrane region" description="Helical" evidence="1">
    <location>
        <begin position="58"/>
        <end position="77"/>
    </location>
</feature>
<evidence type="ECO:0000313" key="2">
    <source>
        <dbReference type="EMBL" id="TDQ29339.1"/>
    </source>
</evidence>
<dbReference type="RefSeq" id="WP_133644914.1">
    <property type="nucleotide sequence ID" value="NZ_SNYI01000003.1"/>
</dbReference>
<dbReference type="InterPro" id="IPR046125">
    <property type="entry name" value="DUF6122"/>
</dbReference>
<dbReference type="AlphaFoldDB" id="A0A4R6TJD4"/>
<dbReference type="Pfam" id="PF19617">
    <property type="entry name" value="DUF6122"/>
    <property type="match status" value="1"/>
</dbReference>
<feature type="transmembrane region" description="Helical" evidence="1">
    <location>
        <begin position="6"/>
        <end position="23"/>
    </location>
</feature>
<gene>
    <name evidence="2" type="ORF">CLV82_2795</name>
</gene>
<keyword evidence="3" id="KW-1185">Reference proteome</keyword>
<keyword evidence="1" id="KW-0472">Membrane</keyword>
<dbReference type="OrthoDB" id="289051at2"/>
<sequence length="106" mass="11772">MLRFLLHYGIHILVPIGIALAFYPSQRIRAALILLAGFLLDVDHLWADPVFDPDRCSIGFHVLHSYIAIALYTALLFSKKLRIIGLACLVHMAADAVDCLFILNAA</sequence>
<protein>
    <recommendedName>
        <fullName evidence="4">LexA-binding, inner membrane-associated hydrolase</fullName>
    </recommendedName>
</protein>
<evidence type="ECO:0000313" key="3">
    <source>
        <dbReference type="Proteomes" id="UP000295468"/>
    </source>
</evidence>
<proteinExistence type="predicted"/>
<reference evidence="2 3" key="1">
    <citation type="submission" date="2019-03" db="EMBL/GenBank/DDBJ databases">
        <title>Genomic Encyclopedia of Archaeal and Bacterial Type Strains, Phase II (KMG-II): from individual species to whole genera.</title>
        <authorList>
            <person name="Goeker M."/>
        </authorList>
    </citation>
    <scope>NUCLEOTIDE SEQUENCE [LARGE SCALE GENOMIC DNA]</scope>
    <source>
        <strain evidence="2 3">DSM 18435</strain>
    </source>
</reference>
<keyword evidence="1" id="KW-0812">Transmembrane</keyword>
<dbReference type="Proteomes" id="UP000295468">
    <property type="component" value="Unassembled WGS sequence"/>
</dbReference>
<feature type="transmembrane region" description="Helical" evidence="1">
    <location>
        <begin position="30"/>
        <end position="46"/>
    </location>
</feature>
<accession>A0A4R6TJD4</accession>
<organism evidence="2 3">
    <name type="scientific">Zeaxanthinibacter enoshimensis</name>
    <dbReference type="NCBI Taxonomy" id="392009"/>
    <lineage>
        <taxon>Bacteria</taxon>
        <taxon>Pseudomonadati</taxon>
        <taxon>Bacteroidota</taxon>
        <taxon>Flavobacteriia</taxon>
        <taxon>Flavobacteriales</taxon>
        <taxon>Flavobacteriaceae</taxon>
        <taxon>Zeaxanthinibacter</taxon>
    </lineage>
</organism>
<feature type="transmembrane region" description="Helical" evidence="1">
    <location>
        <begin position="84"/>
        <end position="103"/>
    </location>
</feature>
<keyword evidence="1" id="KW-1133">Transmembrane helix</keyword>
<evidence type="ECO:0008006" key="4">
    <source>
        <dbReference type="Google" id="ProtNLM"/>
    </source>
</evidence>
<evidence type="ECO:0000256" key="1">
    <source>
        <dbReference type="SAM" id="Phobius"/>
    </source>
</evidence>
<name>A0A4R6TJD4_9FLAO</name>
<dbReference type="EMBL" id="SNYI01000003">
    <property type="protein sequence ID" value="TDQ29339.1"/>
    <property type="molecule type" value="Genomic_DNA"/>
</dbReference>